<dbReference type="Pfam" id="PF00384">
    <property type="entry name" value="Molybdopterin"/>
    <property type="match status" value="1"/>
</dbReference>
<dbReference type="InterPro" id="IPR050123">
    <property type="entry name" value="Prok_molybdopt-oxidoreductase"/>
</dbReference>
<dbReference type="InterPro" id="IPR054351">
    <property type="entry name" value="NADH_UbQ_OxRdtase_ferredoxin"/>
</dbReference>
<evidence type="ECO:0000259" key="13">
    <source>
        <dbReference type="PROSITE" id="PS51839"/>
    </source>
</evidence>
<dbReference type="PANTHER" id="PTHR43105:SF13">
    <property type="entry name" value="NADH-UBIQUINONE OXIDOREDUCTASE 75 KDA SUBUNIT, MITOCHONDRIAL"/>
    <property type="match status" value="1"/>
</dbReference>
<evidence type="ECO:0000313" key="15">
    <source>
        <dbReference type="Proteomes" id="UP000018454"/>
    </source>
</evidence>
<evidence type="ECO:0000256" key="4">
    <source>
        <dbReference type="ARBA" id="ARBA00022723"/>
    </source>
</evidence>
<evidence type="ECO:0000256" key="2">
    <source>
        <dbReference type="ARBA" id="ARBA00005404"/>
    </source>
</evidence>
<dbReference type="PROSITE" id="PS00643">
    <property type="entry name" value="COMPLEX1_75K_3"/>
    <property type="match status" value="1"/>
</dbReference>
<sequence length="738" mass="79976">MAYSRVNPAFPARNGSTYPAVQGCAWRHGLGAGACGRCASGGGVRIMVKVIVDGTPVDVPAGFSALQACEAAGKEIPRFCYHERLSVAGNCRMCLVEVARAPKPVASCGFPISEGMQIFTDTEVVRRARRAVMEFLLINHPLDCPICDQGGECDLQDQAYGYGSGISRYQEDKRAVTDKDLGPLVKTVMTRCIQCTRCVRFSTEVAGTPELGMVSRGENAEITTYVQKALTSELSGNLIDVCPVGALTAKPSAFHARSWEYKKTDSIDVMDALGTNIQIQARGGEVMRIVPRVNDEVNEEWLSDKGRFSIDGLKRRRLDQPWVRVHGKLHPATWQEAFVSLARRLEGVPGEKIGAIAGDLCDVESLCAIKDFLNNIGSSNLDCRQDGAWYDLSARANYLFNSDIAGIDEADALLLVGVEPRREAPVLNARIRKRYLDAGRGGFPIASIGQFVSDPTYQVDILADGPDVLDKLVAGEQAFAEVLQKASRPMIILGHGALTRQDAPAIYAACKQLAEKTGVIADGWNGFNVLHTVASRVGALDIGFVPGPHGCATASMLRGGVEVLWLMGADELPIDRISPETFVVYQGHHGDAAAKRADIILPGAAYTEKSGTYVNTAGRVQRAFRAVFAPGDAREDWRIIRAFSEVCGHTLPYNTVEELRARMADVNPVFAHVGHITKLPAPQPTAAQQDKDEDRSFMSAPFRSVIPDYYQTNAISRASPTMAECSKVYSVPRAIAAE</sequence>
<name>F1YTY1_9PROT</name>
<gene>
    <name evidence="14" type="primary">nuoG</name>
    <name evidence="14" type="ORF">APO_1481</name>
</gene>
<dbReference type="GO" id="GO:0046872">
    <property type="term" value="F:metal ion binding"/>
    <property type="evidence" value="ECO:0007669"/>
    <property type="project" value="UniProtKB-UniRule"/>
</dbReference>
<dbReference type="PROSITE" id="PS51669">
    <property type="entry name" value="4FE4S_MOW_BIS_MGD"/>
    <property type="match status" value="1"/>
</dbReference>
<evidence type="ECO:0000259" key="11">
    <source>
        <dbReference type="PROSITE" id="PS51085"/>
    </source>
</evidence>
<dbReference type="InterPro" id="IPR000283">
    <property type="entry name" value="NADH_UbQ_OxRdtase_75kDa_su_CS"/>
</dbReference>
<evidence type="ECO:0000256" key="8">
    <source>
        <dbReference type="ARBA" id="ARBA00023027"/>
    </source>
</evidence>
<dbReference type="SUPFAM" id="SSF53706">
    <property type="entry name" value="Formate dehydrogenase/DMSO reductase, domains 1-3"/>
    <property type="match status" value="1"/>
</dbReference>
<keyword evidence="3 10" id="KW-0004">4Fe-4S</keyword>
<dbReference type="Gene3D" id="3.30.200.210">
    <property type="match status" value="1"/>
</dbReference>
<comment type="caution">
    <text evidence="14">The sequence shown here is derived from an EMBL/GenBank/DDBJ whole genome shotgun (WGS) entry which is preliminary data.</text>
</comment>
<comment type="catalytic activity">
    <reaction evidence="9 10">
        <text>a quinone + NADH + 5 H(+)(in) = a quinol + NAD(+) + 4 H(+)(out)</text>
        <dbReference type="Rhea" id="RHEA:57888"/>
        <dbReference type="ChEBI" id="CHEBI:15378"/>
        <dbReference type="ChEBI" id="CHEBI:24646"/>
        <dbReference type="ChEBI" id="CHEBI:57540"/>
        <dbReference type="ChEBI" id="CHEBI:57945"/>
        <dbReference type="ChEBI" id="CHEBI:132124"/>
    </reaction>
</comment>
<dbReference type="CDD" id="cd02773">
    <property type="entry name" value="MopB_Res-Cmplx1_Nad11"/>
    <property type="match status" value="1"/>
</dbReference>
<keyword evidence="10" id="KW-0874">Quinone</keyword>
<dbReference type="GO" id="GO:0048038">
    <property type="term" value="F:quinone binding"/>
    <property type="evidence" value="ECO:0007669"/>
    <property type="project" value="UniProtKB-UniRule"/>
</dbReference>
<evidence type="ECO:0000256" key="10">
    <source>
        <dbReference type="RuleBase" id="RU003525"/>
    </source>
</evidence>
<dbReference type="PROSITE" id="PS00641">
    <property type="entry name" value="COMPLEX1_75K_1"/>
    <property type="match status" value="1"/>
</dbReference>
<dbReference type="InterPro" id="IPR015405">
    <property type="entry name" value="NDUFS1-like_C"/>
</dbReference>
<dbReference type="CDD" id="cd00207">
    <property type="entry name" value="fer2"/>
    <property type="match status" value="1"/>
</dbReference>
<keyword evidence="10" id="KW-0001">2Fe-2S</keyword>
<dbReference type="EC" id="7.1.1.-" evidence="10"/>
<evidence type="ECO:0000256" key="3">
    <source>
        <dbReference type="ARBA" id="ARBA00022485"/>
    </source>
</evidence>
<dbReference type="GO" id="GO:0051539">
    <property type="term" value="F:4 iron, 4 sulfur cluster binding"/>
    <property type="evidence" value="ECO:0007669"/>
    <property type="project" value="UniProtKB-KW"/>
</dbReference>
<dbReference type="SUPFAM" id="SSF54862">
    <property type="entry name" value="4Fe-4S ferredoxins"/>
    <property type="match status" value="1"/>
</dbReference>
<evidence type="ECO:0000256" key="5">
    <source>
        <dbReference type="ARBA" id="ARBA00022967"/>
    </source>
</evidence>
<feature type="domain" description="2Fe-2S ferredoxin-type" evidence="11">
    <location>
        <begin position="46"/>
        <end position="124"/>
    </location>
</feature>
<dbReference type="SMART" id="SM00929">
    <property type="entry name" value="NADH-G_4Fe-4S_3"/>
    <property type="match status" value="1"/>
</dbReference>
<comment type="similarity">
    <text evidence="2 10">Belongs to the complex I 75 kDa subunit family.</text>
</comment>
<proteinExistence type="inferred from homology"/>
<evidence type="ECO:0000259" key="12">
    <source>
        <dbReference type="PROSITE" id="PS51669"/>
    </source>
</evidence>
<dbReference type="PROSITE" id="PS51085">
    <property type="entry name" value="2FE2S_FER_2"/>
    <property type="match status" value="1"/>
</dbReference>
<dbReference type="Pfam" id="PF22151">
    <property type="entry name" value="Fer4_NDSU1"/>
    <property type="match status" value="1"/>
</dbReference>
<protein>
    <recommendedName>
        <fullName evidence="10">NADH-quinone oxidoreductase</fullName>
        <ecNumber evidence="10">7.1.1.-</ecNumber>
    </recommendedName>
</protein>
<dbReference type="PANTHER" id="PTHR43105">
    <property type="entry name" value="RESPIRATORY NITRATE REDUCTASE"/>
    <property type="match status" value="1"/>
</dbReference>
<dbReference type="Proteomes" id="UP000018454">
    <property type="component" value="Unassembled WGS sequence"/>
</dbReference>
<dbReference type="GO" id="GO:0016651">
    <property type="term" value="F:oxidoreductase activity, acting on NAD(P)H"/>
    <property type="evidence" value="ECO:0007669"/>
    <property type="project" value="InterPro"/>
</dbReference>
<dbReference type="InterPro" id="IPR010228">
    <property type="entry name" value="NADH_UbQ_OxRdtase_Gsu"/>
</dbReference>
<dbReference type="InterPro" id="IPR001041">
    <property type="entry name" value="2Fe-2S_ferredoxin-type"/>
</dbReference>
<dbReference type="Pfam" id="PF10588">
    <property type="entry name" value="NADH-G_4Fe-4S_3"/>
    <property type="match status" value="1"/>
</dbReference>
<feature type="domain" description="4Fe-4S His(Cys)3-ligated-type" evidence="13">
    <location>
        <begin position="124"/>
        <end position="163"/>
    </location>
</feature>
<dbReference type="Gene3D" id="3.30.70.20">
    <property type="match status" value="1"/>
</dbReference>
<dbReference type="FunFam" id="3.10.20.740:FF:000001">
    <property type="entry name" value="NADH-quinone oxidoreductase subunit G"/>
    <property type="match status" value="1"/>
</dbReference>
<accession>F1YTY1</accession>
<comment type="cofactor">
    <cofactor evidence="1 10">
        <name>[4Fe-4S] cluster</name>
        <dbReference type="ChEBI" id="CHEBI:49883"/>
    </cofactor>
</comment>
<dbReference type="FunFam" id="3.30.200.210:FF:000002">
    <property type="entry name" value="NADH-ubiquinone oxidoreductase 75 kDa subunit"/>
    <property type="match status" value="1"/>
</dbReference>
<dbReference type="InterPro" id="IPR006656">
    <property type="entry name" value="Mopterin_OxRdtase"/>
</dbReference>
<dbReference type="Gene3D" id="3.10.20.740">
    <property type="match status" value="1"/>
</dbReference>
<keyword evidence="5 10" id="KW-1278">Translocase</keyword>
<dbReference type="EMBL" id="AEUP01000026">
    <property type="protein sequence ID" value="EGE47846.1"/>
    <property type="molecule type" value="Genomic_DNA"/>
</dbReference>
<keyword evidence="6 10" id="KW-0408">Iron</keyword>
<reference evidence="14 15" key="1">
    <citation type="journal article" date="2011" name="Science">
        <title>Drosophila microbiome modulates host developmental and metabolic homeostasis via insulin signaling.</title>
        <authorList>
            <person name="Shin S.C."/>
            <person name="Kim S.H."/>
            <person name="You H."/>
            <person name="Kim B."/>
            <person name="Kim A.C."/>
            <person name="Lee K.A."/>
            <person name="Yoon J.H."/>
            <person name="Ryu J.H."/>
            <person name="Lee W.J."/>
        </authorList>
    </citation>
    <scope>NUCLEOTIDE SEQUENCE [LARGE SCALE GENOMIC DNA]</scope>
    <source>
        <strain evidence="14 15">DM001</strain>
    </source>
</reference>
<keyword evidence="4 10" id="KW-0479">Metal-binding</keyword>
<dbReference type="FunFam" id="3.30.70.20:FF:000002">
    <property type="entry name" value="NADH-ubiquinone oxidoreductase 75 kDa subunit"/>
    <property type="match status" value="1"/>
</dbReference>
<dbReference type="PROSITE" id="PS00642">
    <property type="entry name" value="COMPLEX1_75K_2"/>
    <property type="match status" value="1"/>
</dbReference>
<dbReference type="GO" id="GO:0051537">
    <property type="term" value="F:2 iron, 2 sulfur cluster binding"/>
    <property type="evidence" value="ECO:0007669"/>
    <property type="project" value="UniProtKB-UniRule"/>
</dbReference>
<comment type="cofactor">
    <cofactor evidence="10">
        <name>[2Fe-2S] cluster</name>
        <dbReference type="ChEBI" id="CHEBI:190135"/>
    </cofactor>
    <text evidence="10">Binds 1 [2Fe-2S] cluster per subunit.</text>
</comment>
<dbReference type="InterPro" id="IPR019574">
    <property type="entry name" value="NADH_UbQ_OxRdtase_Gsu_4Fe4S-bd"/>
</dbReference>
<dbReference type="GO" id="GO:0008137">
    <property type="term" value="F:NADH dehydrogenase (ubiquinone) activity"/>
    <property type="evidence" value="ECO:0007669"/>
    <property type="project" value="UniProtKB-UniRule"/>
</dbReference>
<keyword evidence="7 10" id="KW-0411">Iron-sulfur</keyword>
<dbReference type="PROSITE" id="PS51839">
    <property type="entry name" value="4FE4S_HC3"/>
    <property type="match status" value="1"/>
</dbReference>
<dbReference type="InterPro" id="IPR006963">
    <property type="entry name" value="Mopterin_OxRdtase_4Fe-4S_dom"/>
</dbReference>
<dbReference type="GO" id="GO:0042773">
    <property type="term" value="P:ATP synthesis coupled electron transport"/>
    <property type="evidence" value="ECO:0007669"/>
    <property type="project" value="InterPro"/>
</dbReference>
<dbReference type="Gene3D" id="3.40.50.740">
    <property type="match status" value="1"/>
</dbReference>
<evidence type="ECO:0000256" key="6">
    <source>
        <dbReference type="ARBA" id="ARBA00023004"/>
    </source>
</evidence>
<evidence type="ECO:0000256" key="7">
    <source>
        <dbReference type="ARBA" id="ARBA00023014"/>
    </source>
</evidence>
<organism evidence="14 15">
    <name type="scientific">Acetobacter pomorum DM001</name>
    <dbReference type="NCBI Taxonomy" id="945681"/>
    <lineage>
        <taxon>Bacteria</taxon>
        <taxon>Pseudomonadati</taxon>
        <taxon>Pseudomonadota</taxon>
        <taxon>Alphaproteobacteria</taxon>
        <taxon>Acetobacterales</taxon>
        <taxon>Acetobacteraceae</taxon>
        <taxon>Acetobacter</taxon>
    </lineage>
</organism>
<comment type="function">
    <text evidence="10">NDH-1 shuttles electrons from NADH, via FMN and iron-sulfur (Fe-S) centers, to quinones in the respiratory chain. Couples the redox reaction to proton translocation (for every two electrons transferred, four hydrogen ions are translocated across the cytoplasmic membrane), and thus conserves the redox energy in a proton gradient.</text>
</comment>
<dbReference type="InterPro" id="IPR036010">
    <property type="entry name" value="2Fe-2S_ferredoxin-like_sf"/>
</dbReference>
<dbReference type="Pfam" id="PF09326">
    <property type="entry name" value="NADH_dhqG_C"/>
    <property type="match status" value="1"/>
</dbReference>
<dbReference type="NCBIfam" id="TIGR01973">
    <property type="entry name" value="NuoG"/>
    <property type="match status" value="1"/>
</dbReference>
<keyword evidence="8 10" id="KW-0520">NAD</keyword>
<evidence type="ECO:0000313" key="14">
    <source>
        <dbReference type="EMBL" id="EGE47846.1"/>
    </source>
</evidence>
<evidence type="ECO:0000256" key="9">
    <source>
        <dbReference type="ARBA" id="ARBA00047712"/>
    </source>
</evidence>
<dbReference type="Pfam" id="PF22117">
    <property type="entry name" value="Fer4_Nqo3"/>
    <property type="match status" value="1"/>
</dbReference>
<evidence type="ECO:0000256" key="1">
    <source>
        <dbReference type="ARBA" id="ARBA00001966"/>
    </source>
</evidence>
<dbReference type="Pfam" id="PF13510">
    <property type="entry name" value="Fer2_4"/>
    <property type="match status" value="1"/>
</dbReference>
<dbReference type="AlphaFoldDB" id="F1YTY1"/>
<dbReference type="SUPFAM" id="SSF54292">
    <property type="entry name" value="2Fe-2S ferredoxin-like"/>
    <property type="match status" value="1"/>
</dbReference>
<dbReference type="GO" id="GO:0016020">
    <property type="term" value="C:membrane"/>
    <property type="evidence" value="ECO:0007669"/>
    <property type="project" value="InterPro"/>
</dbReference>
<feature type="domain" description="4Fe-4S Mo/W bis-MGD-type" evidence="12">
    <location>
        <begin position="261"/>
        <end position="317"/>
    </location>
</feature>
<dbReference type="PROSITE" id="PS51257">
    <property type="entry name" value="PROKAR_LIPOPROTEIN"/>
    <property type="match status" value="1"/>
</dbReference>